<feature type="transmembrane region" description="Helical" evidence="11">
    <location>
        <begin position="612"/>
        <end position="633"/>
    </location>
</feature>
<dbReference type="EMBL" id="CM004480">
    <property type="protein sequence ID" value="OCT68935.1"/>
    <property type="molecule type" value="Genomic_DNA"/>
</dbReference>
<keyword evidence="2" id="KW-1003">Cell membrane</keyword>
<evidence type="ECO:0000313" key="13">
    <source>
        <dbReference type="EMBL" id="OCT68935.1"/>
    </source>
</evidence>
<reference evidence="14" key="1">
    <citation type="journal article" date="2016" name="Nature">
        <title>Genome evolution in the allotetraploid frog Xenopus laevis.</title>
        <authorList>
            <person name="Session A.M."/>
            <person name="Uno Y."/>
            <person name="Kwon T."/>
            <person name="Chapman J.A."/>
            <person name="Toyoda A."/>
            <person name="Takahashi S."/>
            <person name="Fukui A."/>
            <person name="Hikosaka A."/>
            <person name="Suzuki A."/>
            <person name="Kondo M."/>
            <person name="van Heeringen S.J."/>
            <person name="Quigley I."/>
            <person name="Heinz S."/>
            <person name="Ogino H."/>
            <person name="Ochi H."/>
            <person name="Hellsten U."/>
            <person name="Lyons J.B."/>
            <person name="Simakov O."/>
            <person name="Putnam N."/>
            <person name="Stites J."/>
            <person name="Kuroki Y."/>
            <person name="Tanaka T."/>
            <person name="Michiue T."/>
            <person name="Watanabe M."/>
            <person name="Bogdanovic O."/>
            <person name="Lister R."/>
            <person name="Georgiou G."/>
            <person name="Paranjpe S.S."/>
            <person name="van Kruijsbergen I."/>
            <person name="Shu S."/>
            <person name="Carlson J."/>
            <person name="Kinoshita T."/>
            <person name="Ohta Y."/>
            <person name="Mawaribuchi S."/>
            <person name="Jenkins J."/>
            <person name="Grimwood J."/>
            <person name="Schmutz J."/>
            <person name="Mitros T."/>
            <person name="Mozaffari S.V."/>
            <person name="Suzuki Y."/>
            <person name="Haramoto Y."/>
            <person name="Yamamoto T.S."/>
            <person name="Takagi C."/>
            <person name="Heald R."/>
            <person name="Miller K."/>
            <person name="Haudenschild C."/>
            <person name="Kitzman J."/>
            <person name="Nakayama T."/>
            <person name="Izutsu Y."/>
            <person name="Robert J."/>
            <person name="Fortriede J."/>
            <person name="Burns K."/>
            <person name="Lotay V."/>
            <person name="Karimi K."/>
            <person name="Yasuoka Y."/>
            <person name="Dichmann D.S."/>
            <person name="Flajnik M.F."/>
            <person name="Houston D.W."/>
            <person name="Shendure J."/>
            <person name="DuPasquier L."/>
            <person name="Vize P.D."/>
            <person name="Zorn A.M."/>
            <person name="Ito M."/>
            <person name="Marcotte E.M."/>
            <person name="Wallingford J.B."/>
            <person name="Ito Y."/>
            <person name="Asashima M."/>
            <person name="Ueno N."/>
            <person name="Matsuda Y."/>
            <person name="Veenstra G.J."/>
            <person name="Fujiyama A."/>
            <person name="Harland R.M."/>
            <person name="Taira M."/>
            <person name="Rokhsar D.S."/>
        </authorList>
    </citation>
    <scope>NUCLEOTIDE SEQUENCE [LARGE SCALE GENOMIC DNA]</scope>
    <source>
        <strain evidence="14">J</strain>
    </source>
</reference>
<evidence type="ECO:0000313" key="14">
    <source>
        <dbReference type="Proteomes" id="UP000694892"/>
    </source>
</evidence>
<keyword evidence="8" id="KW-0675">Receptor</keyword>
<keyword evidence="10" id="KW-0807">Transducer</keyword>
<dbReference type="InterPro" id="IPR000068">
    <property type="entry name" value="GPCR_3_Ca_sens_rcpt-rel"/>
</dbReference>
<dbReference type="Pfam" id="PF01094">
    <property type="entry name" value="ANF_receptor"/>
    <property type="match status" value="1"/>
</dbReference>
<dbReference type="PRINTS" id="PR00248">
    <property type="entry name" value="GPCRMGR"/>
</dbReference>
<dbReference type="PROSITE" id="PS50259">
    <property type="entry name" value="G_PROTEIN_RECEP_F3_4"/>
    <property type="match status" value="1"/>
</dbReference>
<proteinExistence type="predicted"/>
<dbReference type="PANTHER" id="PTHR24061">
    <property type="entry name" value="CALCIUM-SENSING RECEPTOR-RELATED"/>
    <property type="match status" value="1"/>
</dbReference>
<evidence type="ECO:0000256" key="1">
    <source>
        <dbReference type="ARBA" id="ARBA00004651"/>
    </source>
</evidence>
<dbReference type="Gene3D" id="2.10.50.30">
    <property type="entry name" value="GPCR, family 3, nine cysteines domain"/>
    <property type="match status" value="1"/>
</dbReference>
<dbReference type="InterPro" id="IPR028082">
    <property type="entry name" value="Peripla_BP_I"/>
</dbReference>
<sequence>MSSVVESSVVDHSFNSRTHLRRFEYNPCSTRRCRQFLVRLYSIGLYAAIVFGSLLVAGQYESKISSACVLDSQGSPGYQQEGDIILGILIELFIYKTTTKESFLEKPLKIVRCYGHFLKYYRHYLAAIFAIEEINKDTNILPNITLGFHIYDTCSSERETVENVFGILTQKSDYVPNYKCNNKSTVGAFVGHLVYALSHAMYLLLGIYRFSQTLLTAVPLRQPEHLTLHPSLSPGGTQITYGTQDSSFNDRIHFPTLYKTMTSENAQDKVIIYLLKTFNWTWVGILSSDNGNHHIRNEKLKDQIINSGAACVEFFIVVNEKYFASMFDSIKTIKNSTANVVIVGINMKDFIYIFWSIAENSERKIVWIFLTITSSEFVNYQITALNGSLLLALPQGNIPGLQEFIYSANPLKFPRDPITASLWDEIFPQPTRKGTINNINETLKTFEEYFPNFNTYRLTYNTYVSIYALGHALHNMYMDSIGNRLDPSEFLATFMPWKIPHSSCSKNCPPGSRKILIKEKPICCYNCIQCSEGEVSTVSDMENCVKCPNIQWSNGQRDKCIMRTLDFLSFGDALGLSLACMAVFLSVLTTTVLIIFIKYKHTTIVKANNRELSYYLLISLIFSFLCSLLFIGWPMKGTCLIRQVVFAIVFTISISCVLGKTLTVVIAFSATRPGSKLRGWVGTRIPKCIVLLCTLVEIFICSLWLINSPPFLEYDTESHTTTMILQCNEGSTGAFYTVIGYIGLLALICLFVAYLSRELPDIFNEAQYITFSMLVFCSVWISFIPAYLSTNGKYLTSVEIFAILASGSGLLGLIFVPKCYIILLKPERNTRICLIQLKDK</sequence>
<dbReference type="Gene3D" id="3.40.50.2300">
    <property type="match status" value="2"/>
</dbReference>
<comment type="subcellular location">
    <subcellularLocation>
        <location evidence="1">Cell membrane</location>
        <topology evidence="1">Multi-pass membrane protein</topology>
    </subcellularLocation>
</comment>
<dbReference type="Pfam" id="PF00003">
    <property type="entry name" value="7tm_3"/>
    <property type="match status" value="1"/>
</dbReference>
<dbReference type="OMA" id="MTHRECH"/>
<keyword evidence="7 11" id="KW-0472">Membrane</keyword>
<evidence type="ECO:0000256" key="6">
    <source>
        <dbReference type="ARBA" id="ARBA00023040"/>
    </source>
</evidence>
<dbReference type="InterPro" id="IPR017978">
    <property type="entry name" value="GPCR_3_C"/>
</dbReference>
<keyword evidence="9" id="KW-0325">Glycoprotein</keyword>
<name>A0A974C943_XENLA</name>
<dbReference type="InterPro" id="IPR000337">
    <property type="entry name" value="GPCR_3"/>
</dbReference>
<feature type="transmembrane region" description="Helical" evidence="11">
    <location>
        <begin position="645"/>
        <end position="668"/>
    </location>
</feature>
<feature type="transmembrane region" description="Helical" evidence="11">
    <location>
        <begin position="688"/>
        <end position="706"/>
    </location>
</feature>
<dbReference type="FunFam" id="2.10.50.30:FF:000003">
    <property type="entry name" value="Vomeronasal 2, receptor 120"/>
    <property type="match status" value="1"/>
</dbReference>
<feature type="transmembrane region" description="Helical" evidence="11">
    <location>
        <begin position="573"/>
        <end position="597"/>
    </location>
</feature>
<evidence type="ECO:0000256" key="9">
    <source>
        <dbReference type="ARBA" id="ARBA00023180"/>
    </source>
</evidence>
<feature type="transmembrane region" description="Helical" evidence="11">
    <location>
        <begin position="768"/>
        <end position="788"/>
    </location>
</feature>
<gene>
    <name evidence="13" type="ORF">XELAEV_18040243mg</name>
</gene>
<evidence type="ECO:0000256" key="3">
    <source>
        <dbReference type="ARBA" id="ARBA00022692"/>
    </source>
</evidence>
<organism evidence="13 14">
    <name type="scientific">Xenopus laevis</name>
    <name type="common">African clawed frog</name>
    <dbReference type="NCBI Taxonomy" id="8355"/>
    <lineage>
        <taxon>Eukaryota</taxon>
        <taxon>Metazoa</taxon>
        <taxon>Chordata</taxon>
        <taxon>Craniata</taxon>
        <taxon>Vertebrata</taxon>
        <taxon>Euteleostomi</taxon>
        <taxon>Amphibia</taxon>
        <taxon>Batrachia</taxon>
        <taxon>Anura</taxon>
        <taxon>Pipoidea</taxon>
        <taxon>Pipidae</taxon>
        <taxon>Xenopodinae</taxon>
        <taxon>Xenopus</taxon>
        <taxon>Xenopus</taxon>
    </lineage>
</organism>
<dbReference type="PANTHER" id="PTHR24061:SF596">
    <property type="entry name" value="VOMERONASAL TYPE-2 RECEPTOR 26"/>
    <property type="match status" value="1"/>
</dbReference>
<dbReference type="CDD" id="cd15283">
    <property type="entry name" value="7tmC_V2R_pheromone"/>
    <property type="match status" value="1"/>
</dbReference>
<keyword evidence="4" id="KW-0732">Signal</keyword>
<dbReference type="GO" id="GO:0005886">
    <property type="term" value="C:plasma membrane"/>
    <property type="evidence" value="ECO:0007669"/>
    <property type="project" value="UniProtKB-SubCell"/>
</dbReference>
<keyword evidence="3 11" id="KW-0812">Transmembrane</keyword>
<accession>A0A974C943</accession>
<evidence type="ECO:0000256" key="2">
    <source>
        <dbReference type="ARBA" id="ARBA00022475"/>
    </source>
</evidence>
<dbReference type="InterPro" id="IPR011500">
    <property type="entry name" value="GPCR_3_9-Cys_dom"/>
</dbReference>
<dbReference type="Pfam" id="PF07562">
    <property type="entry name" value="NCD3G"/>
    <property type="match status" value="1"/>
</dbReference>
<feature type="domain" description="G-protein coupled receptors family 3 profile" evidence="12">
    <location>
        <begin position="574"/>
        <end position="831"/>
    </location>
</feature>
<dbReference type="InterPro" id="IPR001828">
    <property type="entry name" value="ANF_lig-bd_rcpt"/>
</dbReference>
<dbReference type="Proteomes" id="UP000694892">
    <property type="component" value="Chromosome 8L"/>
</dbReference>
<evidence type="ECO:0000256" key="5">
    <source>
        <dbReference type="ARBA" id="ARBA00022989"/>
    </source>
</evidence>
<protein>
    <recommendedName>
        <fullName evidence="12">G-protein coupled receptors family 3 profile domain-containing protein</fullName>
    </recommendedName>
</protein>
<keyword evidence="6" id="KW-0297">G-protein coupled receptor</keyword>
<keyword evidence="5 11" id="KW-1133">Transmembrane helix</keyword>
<evidence type="ECO:0000256" key="8">
    <source>
        <dbReference type="ARBA" id="ARBA00023170"/>
    </source>
</evidence>
<evidence type="ECO:0000259" key="12">
    <source>
        <dbReference type="PROSITE" id="PS50259"/>
    </source>
</evidence>
<evidence type="ECO:0000256" key="11">
    <source>
        <dbReference type="SAM" id="Phobius"/>
    </source>
</evidence>
<feature type="transmembrane region" description="Helical" evidence="11">
    <location>
        <begin position="733"/>
        <end position="756"/>
    </location>
</feature>
<dbReference type="AlphaFoldDB" id="A0A974C943"/>
<dbReference type="GO" id="GO:0004930">
    <property type="term" value="F:G protein-coupled receptor activity"/>
    <property type="evidence" value="ECO:0007669"/>
    <property type="project" value="UniProtKB-KW"/>
</dbReference>
<evidence type="ECO:0000256" key="4">
    <source>
        <dbReference type="ARBA" id="ARBA00022729"/>
    </source>
</evidence>
<dbReference type="SUPFAM" id="SSF53822">
    <property type="entry name" value="Periplasmic binding protein-like I"/>
    <property type="match status" value="1"/>
</dbReference>
<feature type="transmembrane region" description="Helical" evidence="11">
    <location>
        <begin position="800"/>
        <end position="823"/>
    </location>
</feature>
<evidence type="ECO:0000256" key="10">
    <source>
        <dbReference type="ARBA" id="ARBA00023224"/>
    </source>
</evidence>
<dbReference type="InterPro" id="IPR038550">
    <property type="entry name" value="GPCR_3_9-Cys_sf"/>
</dbReference>
<evidence type="ECO:0000256" key="7">
    <source>
        <dbReference type="ARBA" id="ARBA00023136"/>
    </source>
</evidence>
<feature type="transmembrane region" description="Helical" evidence="11">
    <location>
        <begin position="40"/>
        <end position="60"/>
    </location>
</feature>